<reference evidence="3" key="1">
    <citation type="journal article" date="2019" name="Int. J. Syst. Evol. Microbiol.">
        <title>The Global Catalogue of Microorganisms (GCM) 10K type strain sequencing project: providing services to taxonomists for standard genome sequencing and annotation.</title>
        <authorList>
            <consortium name="The Broad Institute Genomics Platform"/>
            <consortium name="The Broad Institute Genome Sequencing Center for Infectious Disease"/>
            <person name="Wu L."/>
            <person name="Ma J."/>
        </authorList>
    </citation>
    <scope>NUCLEOTIDE SEQUENCE [LARGE SCALE GENOMIC DNA]</scope>
    <source>
        <strain evidence="3">CECT 8010</strain>
    </source>
</reference>
<evidence type="ECO:0000313" key="2">
    <source>
        <dbReference type="EMBL" id="MFC4230577.1"/>
    </source>
</evidence>
<evidence type="ECO:0000313" key="3">
    <source>
        <dbReference type="Proteomes" id="UP001595906"/>
    </source>
</evidence>
<dbReference type="EMBL" id="JBHSDC010000002">
    <property type="protein sequence ID" value="MFC4230577.1"/>
    <property type="molecule type" value="Genomic_DNA"/>
</dbReference>
<proteinExistence type="predicted"/>
<dbReference type="RefSeq" id="WP_379011833.1">
    <property type="nucleotide sequence ID" value="NZ_JBHSDC010000002.1"/>
</dbReference>
<gene>
    <name evidence="2" type="ORF">ACFOW1_01655</name>
</gene>
<comment type="caution">
    <text evidence="2">The sequence shown here is derived from an EMBL/GenBank/DDBJ whole genome shotgun (WGS) entry which is preliminary data.</text>
</comment>
<accession>A0ABV8PRE6</accession>
<feature type="signal peptide" evidence="1">
    <location>
        <begin position="1"/>
        <end position="19"/>
    </location>
</feature>
<feature type="chain" id="PRO_5046241651" evidence="1">
    <location>
        <begin position="20"/>
        <end position="110"/>
    </location>
</feature>
<name>A0ABV8PRE6_9BACT</name>
<keyword evidence="3" id="KW-1185">Reference proteome</keyword>
<organism evidence="2 3">
    <name type="scientific">Parasediminibacterium paludis</name>
    <dbReference type="NCBI Taxonomy" id="908966"/>
    <lineage>
        <taxon>Bacteria</taxon>
        <taxon>Pseudomonadati</taxon>
        <taxon>Bacteroidota</taxon>
        <taxon>Chitinophagia</taxon>
        <taxon>Chitinophagales</taxon>
        <taxon>Chitinophagaceae</taxon>
        <taxon>Parasediminibacterium</taxon>
    </lineage>
</organism>
<keyword evidence="1" id="KW-0732">Signal</keyword>
<dbReference type="Proteomes" id="UP001595906">
    <property type="component" value="Unassembled WGS sequence"/>
</dbReference>
<evidence type="ECO:0000256" key="1">
    <source>
        <dbReference type="SAM" id="SignalP"/>
    </source>
</evidence>
<protein>
    <submittedName>
        <fullName evidence="2">Uncharacterized protein</fullName>
    </submittedName>
</protein>
<sequence length="110" mass="12461">MKKLILLAALIAAVVCVHAQVIDTVPQSIQVQPKVNEITNDTTYQVTWLITDGLGRDTTAKQFYIAFYGRSTNLVYGCNKTVPFYIYKNQGTNNTLIDDYILALFKLIRR</sequence>